<dbReference type="SUPFAM" id="SSF56349">
    <property type="entry name" value="DNA breaking-rejoining enzymes"/>
    <property type="match status" value="1"/>
</dbReference>
<keyword evidence="2" id="KW-0238">DNA-binding</keyword>
<evidence type="ECO:0000256" key="3">
    <source>
        <dbReference type="ARBA" id="ARBA00023172"/>
    </source>
</evidence>
<keyword evidence="3" id="KW-0233">DNA recombination</keyword>
<comment type="caution">
    <text evidence="5">The sequence shown here is derived from an EMBL/GenBank/DDBJ whole genome shotgun (WGS) entry which is preliminary data.</text>
</comment>
<dbReference type="Pfam" id="PF17293">
    <property type="entry name" value="Arm-DNA-bind_5"/>
    <property type="match status" value="1"/>
</dbReference>
<comment type="similarity">
    <text evidence="1">Belongs to the 'phage' integrase family.</text>
</comment>
<dbReference type="PANTHER" id="PTHR30349:SF64">
    <property type="entry name" value="PROPHAGE INTEGRASE INTD-RELATED"/>
    <property type="match status" value="1"/>
</dbReference>
<dbReference type="Gene3D" id="1.10.443.10">
    <property type="entry name" value="Intergrase catalytic core"/>
    <property type="match status" value="1"/>
</dbReference>
<reference evidence="5" key="1">
    <citation type="submission" date="2023-05" db="EMBL/GenBank/DDBJ databases">
        <authorList>
            <person name="Zhang X."/>
        </authorList>
    </citation>
    <scope>NUCLEOTIDE SEQUENCE</scope>
    <source>
        <strain evidence="5">YF14B1</strain>
    </source>
</reference>
<dbReference type="RefSeq" id="WP_313979961.1">
    <property type="nucleotide sequence ID" value="NZ_JASJOS010000006.1"/>
</dbReference>
<evidence type="ECO:0000256" key="1">
    <source>
        <dbReference type="ARBA" id="ARBA00008857"/>
    </source>
</evidence>
<dbReference type="InterPro" id="IPR002104">
    <property type="entry name" value="Integrase_catalytic"/>
</dbReference>
<organism evidence="5 6">
    <name type="scientific">Xanthocytophaga flava</name>
    <dbReference type="NCBI Taxonomy" id="3048013"/>
    <lineage>
        <taxon>Bacteria</taxon>
        <taxon>Pseudomonadati</taxon>
        <taxon>Bacteroidota</taxon>
        <taxon>Cytophagia</taxon>
        <taxon>Cytophagales</taxon>
        <taxon>Rhodocytophagaceae</taxon>
        <taxon>Xanthocytophaga</taxon>
    </lineage>
</organism>
<dbReference type="Pfam" id="PF13102">
    <property type="entry name" value="Phage_int_SAM_5"/>
    <property type="match status" value="1"/>
</dbReference>
<dbReference type="EMBL" id="JASJOS010000006">
    <property type="protein sequence ID" value="MDJ1481755.1"/>
    <property type="molecule type" value="Genomic_DNA"/>
</dbReference>
<dbReference type="InterPro" id="IPR011010">
    <property type="entry name" value="DNA_brk_join_enz"/>
</dbReference>
<dbReference type="Proteomes" id="UP001241110">
    <property type="component" value="Unassembled WGS sequence"/>
</dbReference>
<dbReference type="InterPro" id="IPR050090">
    <property type="entry name" value="Tyrosine_recombinase_XerCD"/>
</dbReference>
<dbReference type="Pfam" id="PF00589">
    <property type="entry name" value="Phage_integrase"/>
    <property type="match status" value="1"/>
</dbReference>
<dbReference type="InterPro" id="IPR025269">
    <property type="entry name" value="SAM-like_dom"/>
</dbReference>
<evidence type="ECO:0000313" key="6">
    <source>
        <dbReference type="Proteomes" id="UP001241110"/>
    </source>
</evidence>
<gene>
    <name evidence="5" type="ORF">QNI16_14740</name>
</gene>
<dbReference type="CDD" id="cd01185">
    <property type="entry name" value="INTN1_C_like"/>
    <property type="match status" value="1"/>
</dbReference>
<dbReference type="Gene3D" id="1.10.150.130">
    <property type="match status" value="1"/>
</dbReference>
<dbReference type="GO" id="GO:0003677">
    <property type="term" value="F:DNA binding"/>
    <property type="evidence" value="ECO:0007669"/>
    <property type="project" value="UniProtKB-KW"/>
</dbReference>
<dbReference type="GO" id="GO:0006310">
    <property type="term" value="P:DNA recombination"/>
    <property type="evidence" value="ECO:0007669"/>
    <property type="project" value="UniProtKB-KW"/>
</dbReference>
<dbReference type="PROSITE" id="PS51898">
    <property type="entry name" value="TYR_RECOMBINASE"/>
    <property type="match status" value="1"/>
</dbReference>
<dbReference type="InterPro" id="IPR035386">
    <property type="entry name" value="Arm-DNA-bind_5"/>
</dbReference>
<sequence length="373" mass="43746">MTKVSLRKKPMTKGRQSLYLDFYPAIKHPETGKQTRRQFLGLYVFDKPGNQPDKDHNKAIIGLAQHIRAQRQVQIAKEDYSFLVAEKTTHDFYDYARRYIKRYEGSTLEIYRVTIKYLEAYTKKDQLPIELVDEKFCDGFREFLLKTNALKRKNIKLSQNSAAILFKSFKSIIRQAYRDDITTFNASEKVRQIKTTEVHREYLTLEELQLLAATECERPMLKNAALFSALTGLRYSDIEKLTWDEVRYSEAEGHYIQFRQKKTKSIETLPISDQAYGLLGERDKPEERIFVGLKYSSQQNRTLHYWVLFAGIKKKVFFHSFRHTFATLQLSLGTDIYTVSKMLGHKDLSTTQIYAKIIDKSKREAANRIKLEL</sequence>
<dbReference type="InterPro" id="IPR010998">
    <property type="entry name" value="Integrase_recombinase_N"/>
</dbReference>
<dbReference type="PANTHER" id="PTHR30349">
    <property type="entry name" value="PHAGE INTEGRASE-RELATED"/>
    <property type="match status" value="1"/>
</dbReference>
<evidence type="ECO:0000256" key="2">
    <source>
        <dbReference type="ARBA" id="ARBA00023125"/>
    </source>
</evidence>
<accession>A0AAE3QML2</accession>
<dbReference type="AlphaFoldDB" id="A0AAE3QML2"/>
<name>A0AAE3QML2_9BACT</name>
<feature type="domain" description="Tyr recombinase" evidence="4">
    <location>
        <begin position="198"/>
        <end position="367"/>
    </location>
</feature>
<dbReference type="InterPro" id="IPR013762">
    <property type="entry name" value="Integrase-like_cat_sf"/>
</dbReference>
<evidence type="ECO:0000259" key="4">
    <source>
        <dbReference type="PROSITE" id="PS51898"/>
    </source>
</evidence>
<protein>
    <submittedName>
        <fullName evidence="5">Site-specific integrase</fullName>
    </submittedName>
</protein>
<proteinExistence type="inferred from homology"/>
<dbReference type="GO" id="GO:0015074">
    <property type="term" value="P:DNA integration"/>
    <property type="evidence" value="ECO:0007669"/>
    <property type="project" value="InterPro"/>
</dbReference>
<evidence type="ECO:0000313" key="5">
    <source>
        <dbReference type="EMBL" id="MDJ1481755.1"/>
    </source>
</evidence>